<sequence length="455" mass="50322">MAVASSPRFVLLIVISQCPSVLLASSRPQLSLAPTRDVSLICSADGVRERIHSLKGLQIVQNGVINHGQLQDEVLATATHGGEMRLSEHATRSYPVSKVTGGFLRKQRRRQWLKLTMAGDTPFADSAFSCTIFYLTHPADVRLTLWRSKEILLNPGSKNGLKTPGFEMKIETGLSFACELNVDDFESVSSVKIAAASKPGVLLSWEAPNTESVPARVSAEKWALNTCPVRAHLFETVCDDDGSYICRVALFTSTRLESEAQNFTTGKCLDSEKLTLSNVKTKDRGDKERSSADEPQYQHLSTVVSVSALSFVAICIMVFICVSRRRRRRHLSDGATDVNLRKSHRKCQLGNQPHDADNKHTHPTTDLIELDSRQKLLTETSPRCSRSVQVEDFPSFQMMDNCSVREVSFEIERALNVKESDSPRSAVEEPVVQPSVPVAVSCQVTDDDQMKSVCV</sequence>
<evidence type="ECO:0008006" key="5">
    <source>
        <dbReference type="Google" id="ProtNLM"/>
    </source>
</evidence>
<gene>
    <name evidence="3" type="ORF">BaRGS_00033491</name>
</gene>
<evidence type="ECO:0000256" key="1">
    <source>
        <dbReference type="SAM" id="Phobius"/>
    </source>
</evidence>
<organism evidence="3 4">
    <name type="scientific">Batillaria attramentaria</name>
    <dbReference type="NCBI Taxonomy" id="370345"/>
    <lineage>
        <taxon>Eukaryota</taxon>
        <taxon>Metazoa</taxon>
        <taxon>Spiralia</taxon>
        <taxon>Lophotrochozoa</taxon>
        <taxon>Mollusca</taxon>
        <taxon>Gastropoda</taxon>
        <taxon>Caenogastropoda</taxon>
        <taxon>Sorbeoconcha</taxon>
        <taxon>Cerithioidea</taxon>
        <taxon>Batillariidae</taxon>
        <taxon>Batillaria</taxon>
    </lineage>
</organism>
<evidence type="ECO:0000256" key="2">
    <source>
        <dbReference type="SAM" id="SignalP"/>
    </source>
</evidence>
<dbReference type="AlphaFoldDB" id="A0ABD0JKL8"/>
<keyword evidence="4" id="KW-1185">Reference proteome</keyword>
<evidence type="ECO:0000313" key="4">
    <source>
        <dbReference type="Proteomes" id="UP001519460"/>
    </source>
</evidence>
<dbReference type="EMBL" id="JACVVK020000411">
    <property type="protein sequence ID" value="KAK7475260.1"/>
    <property type="molecule type" value="Genomic_DNA"/>
</dbReference>
<proteinExistence type="predicted"/>
<keyword evidence="2" id="KW-0732">Signal</keyword>
<keyword evidence="1" id="KW-0472">Membrane</keyword>
<feature type="signal peptide" evidence="2">
    <location>
        <begin position="1"/>
        <end position="24"/>
    </location>
</feature>
<accession>A0ABD0JKL8</accession>
<keyword evidence="1" id="KW-0812">Transmembrane</keyword>
<reference evidence="3 4" key="1">
    <citation type="journal article" date="2023" name="Sci. Data">
        <title>Genome assembly of the Korean intertidal mud-creeper Batillaria attramentaria.</title>
        <authorList>
            <person name="Patra A.K."/>
            <person name="Ho P.T."/>
            <person name="Jun S."/>
            <person name="Lee S.J."/>
            <person name="Kim Y."/>
            <person name="Won Y.J."/>
        </authorList>
    </citation>
    <scope>NUCLEOTIDE SEQUENCE [LARGE SCALE GENOMIC DNA]</scope>
    <source>
        <strain evidence="3">Wonlab-2016</strain>
    </source>
</reference>
<protein>
    <recommendedName>
        <fullName evidence="5">Ig-like domain-containing protein</fullName>
    </recommendedName>
</protein>
<feature type="chain" id="PRO_5044877534" description="Ig-like domain-containing protein" evidence="2">
    <location>
        <begin position="25"/>
        <end position="455"/>
    </location>
</feature>
<comment type="caution">
    <text evidence="3">The sequence shown here is derived from an EMBL/GenBank/DDBJ whole genome shotgun (WGS) entry which is preliminary data.</text>
</comment>
<keyword evidence="1" id="KW-1133">Transmembrane helix</keyword>
<evidence type="ECO:0000313" key="3">
    <source>
        <dbReference type="EMBL" id="KAK7475260.1"/>
    </source>
</evidence>
<name>A0ABD0JKL8_9CAEN</name>
<feature type="transmembrane region" description="Helical" evidence="1">
    <location>
        <begin position="300"/>
        <end position="322"/>
    </location>
</feature>
<dbReference type="Proteomes" id="UP001519460">
    <property type="component" value="Unassembled WGS sequence"/>
</dbReference>